<dbReference type="InterPro" id="IPR011697">
    <property type="entry name" value="Peptidase_C26"/>
</dbReference>
<dbReference type="Pfam" id="PF07722">
    <property type="entry name" value="Peptidase_C26"/>
    <property type="match status" value="1"/>
</dbReference>
<feature type="region of interest" description="Disordered" evidence="1">
    <location>
        <begin position="1"/>
        <end position="21"/>
    </location>
</feature>
<evidence type="ECO:0008006" key="4">
    <source>
        <dbReference type="Google" id="ProtNLM"/>
    </source>
</evidence>
<keyword evidence="3" id="KW-1185">Reference proteome</keyword>
<sequence>MVAVTSHGGDNGDEPQHPFHGGFGDHQINVLALKRRGIGSQILNVACGGTLYEDIEKEITKNSPQVKKVSHIDYENYDGHRHVVNIVKNTHLHQWFHDSLADDPMAFALDGLIEGFYDPDSYNPEEGKFIMGLQFHPLRMRRLA</sequence>
<dbReference type="Gene3D" id="3.40.50.880">
    <property type="match status" value="1"/>
</dbReference>
<dbReference type="InterPro" id="IPR029062">
    <property type="entry name" value="Class_I_gatase-like"/>
</dbReference>
<evidence type="ECO:0000256" key="1">
    <source>
        <dbReference type="SAM" id="MobiDB-lite"/>
    </source>
</evidence>
<dbReference type="PANTHER" id="PTHR43235:SF1">
    <property type="entry name" value="GLUTAMINE AMIDOTRANSFERASE PB2B2.05-RELATED"/>
    <property type="match status" value="1"/>
</dbReference>
<dbReference type="SUPFAM" id="SSF52317">
    <property type="entry name" value="Class I glutamine amidotransferase-like"/>
    <property type="match status" value="1"/>
</dbReference>
<name>A0AAU9M6M0_9ASTR</name>
<comment type="caution">
    <text evidence="2">The sequence shown here is derived from an EMBL/GenBank/DDBJ whole genome shotgun (WGS) entry which is preliminary data.</text>
</comment>
<dbReference type="InterPro" id="IPR044668">
    <property type="entry name" value="PuuD-like"/>
</dbReference>
<dbReference type="AlphaFoldDB" id="A0AAU9M6M0"/>
<dbReference type="EMBL" id="CAKMRJ010001112">
    <property type="protein sequence ID" value="CAH1421397.1"/>
    <property type="molecule type" value="Genomic_DNA"/>
</dbReference>
<dbReference type="GO" id="GO:0016811">
    <property type="term" value="F:hydrolase activity, acting on carbon-nitrogen (but not peptide) bonds, in linear amides"/>
    <property type="evidence" value="ECO:0007669"/>
    <property type="project" value="InterPro"/>
</dbReference>
<evidence type="ECO:0000313" key="2">
    <source>
        <dbReference type="EMBL" id="CAH1421397.1"/>
    </source>
</evidence>
<gene>
    <name evidence="2" type="ORF">LVIROSA_LOCUS8803</name>
</gene>
<accession>A0AAU9M6M0</accession>
<dbReference type="PANTHER" id="PTHR43235">
    <property type="entry name" value="GLUTAMINE AMIDOTRANSFERASE PB2B2.05-RELATED"/>
    <property type="match status" value="1"/>
</dbReference>
<evidence type="ECO:0000313" key="3">
    <source>
        <dbReference type="Proteomes" id="UP001157418"/>
    </source>
</evidence>
<organism evidence="2 3">
    <name type="scientific">Lactuca virosa</name>
    <dbReference type="NCBI Taxonomy" id="75947"/>
    <lineage>
        <taxon>Eukaryota</taxon>
        <taxon>Viridiplantae</taxon>
        <taxon>Streptophyta</taxon>
        <taxon>Embryophyta</taxon>
        <taxon>Tracheophyta</taxon>
        <taxon>Spermatophyta</taxon>
        <taxon>Magnoliopsida</taxon>
        <taxon>eudicotyledons</taxon>
        <taxon>Gunneridae</taxon>
        <taxon>Pentapetalae</taxon>
        <taxon>asterids</taxon>
        <taxon>campanulids</taxon>
        <taxon>Asterales</taxon>
        <taxon>Asteraceae</taxon>
        <taxon>Cichorioideae</taxon>
        <taxon>Cichorieae</taxon>
        <taxon>Lactucinae</taxon>
        <taxon>Lactuca</taxon>
    </lineage>
</organism>
<dbReference type="Proteomes" id="UP001157418">
    <property type="component" value="Unassembled WGS sequence"/>
</dbReference>
<reference evidence="2 3" key="1">
    <citation type="submission" date="2022-01" db="EMBL/GenBank/DDBJ databases">
        <authorList>
            <person name="Xiong W."/>
            <person name="Schranz E."/>
        </authorList>
    </citation>
    <scope>NUCLEOTIDE SEQUENCE [LARGE SCALE GENOMIC DNA]</scope>
</reference>
<proteinExistence type="predicted"/>
<protein>
    <recommendedName>
        <fullName evidence="4">Glutamine amidotransferase domain-containing protein</fullName>
    </recommendedName>
</protein>
<dbReference type="GO" id="GO:0005829">
    <property type="term" value="C:cytosol"/>
    <property type="evidence" value="ECO:0007669"/>
    <property type="project" value="TreeGrafter"/>
</dbReference>